<evidence type="ECO:0000256" key="4">
    <source>
        <dbReference type="PROSITE-ProRule" id="PRU00433"/>
    </source>
</evidence>
<sequence>MKSRFSFITTGVFIAALLVVAACTSSGDPDPTGTPDPTVAALENGQSIYFYAVSSSGQFITYSGGPGTMMRLACVNCHGEQGHGGEIFFMMQSFDVPDITWAELTGQHEEHEPYTVATIKQAITDGLDPAGNELEYQMPQWQMSDKNLDDLILYLQSLE</sequence>
<feature type="chain" id="PRO_5045309387" evidence="5">
    <location>
        <begin position="22"/>
        <end position="159"/>
    </location>
</feature>
<dbReference type="Pfam" id="PF00034">
    <property type="entry name" value="Cytochrom_C"/>
    <property type="match status" value="1"/>
</dbReference>
<protein>
    <submittedName>
        <fullName evidence="7">Cytochrome c</fullName>
    </submittedName>
</protein>
<keyword evidence="5" id="KW-0732">Signal</keyword>
<dbReference type="RefSeq" id="WP_338738384.1">
    <property type="nucleotide sequence ID" value="NZ_CP146612.1"/>
</dbReference>
<name>A0ABZ2J8B2_9CHLR</name>
<evidence type="ECO:0000313" key="7">
    <source>
        <dbReference type="EMBL" id="WWX25832.1"/>
    </source>
</evidence>
<evidence type="ECO:0000259" key="6">
    <source>
        <dbReference type="PROSITE" id="PS51007"/>
    </source>
</evidence>
<keyword evidence="8" id="KW-1185">Reference proteome</keyword>
<reference evidence="7 8" key="1">
    <citation type="submission" date="2024-03" db="EMBL/GenBank/DDBJ databases">
        <title>A Dehalogenimonas Isolated from Estuarine Sediments Dihaloeliminates Chlorinated Alkanes.</title>
        <authorList>
            <person name="Yang Y."/>
            <person name="Wang H."/>
        </authorList>
    </citation>
    <scope>NUCLEOTIDE SEQUENCE [LARGE SCALE GENOMIC DNA]</scope>
    <source>
        <strain evidence="7 8">W</strain>
    </source>
</reference>
<gene>
    <name evidence="7" type="ORF">V8247_02350</name>
</gene>
<keyword evidence="3 4" id="KW-0408">Iron</keyword>
<dbReference type="InterPro" id="IPR036909">
    <property type="entry name" value="Cyt_c-like_dom_sf"/>
</dbReference>
<keyword evidence="2 4" id="KW-0479">Metal-binding</keyword>
<proteinExistence type="predicted"/>
<feature type="signal peptide" evidence="5">
    <location>
        <begin position="1"/>
        <end position="21"/>
    </location>
</feature>
<evidence type="ECO:0000256" key="2">
    <source>
        <dbReference type="ARBA" id="ARBA00022723"/>
    </source>
</evidence>
<dbReference type="Proteomes" id="UP001375370">
    <property type="component" value="Chromosome"/>
</dbReference>
<evidence type="ECO:0000256" key="5">
    <source>
        <dbReference type="SAM" id="SignalP"/>
    </source>
</evidence>
<dbReference type="Gene3D" id="1.10.760.10">
    <property type="entry name" value="Cytochrome c-like domain"/>
    <property type="match status" value="1"/>
</dbReference>
<dbReference type="PROSITE" id="PS51007">
    <property type="entry name" value="CYTC"/>
    <property type="match status" value="1"/>
</dbReference>
<keyword evidence="1 4" id="KW-0349">Heme</keyword>
<evidence type="ECO:0000256" key="3">
    <source>
        <dbReference type="ARBA" id="ARBA00023004"/>
    </source>
</evidence>
<dbReference type="EMBL" id="CP146612">
    <property type="protein sequence ID" value="WWX25832.1"/>
    <property type="molecule type" value="Genomic_DNA"/>
</dbReference>
<dbReference type="SUPFAM" id="SSF46626">
    <property type="entry name" value="Cytochrome c"/>
    <property type="match status" value="1"/>
</dbReference>
<dbReference type="InterPro" id="IPR009056">
    <property type="entry name" value="Cyt_c-like_dom"/>
</dbReference>
<accession>A0ABZ2J8B2</accession>
<evidence type="ECO:0000313" key="8">
    <source>
        <dbReference type="Proteomes" id="UP001375370"/>
    </source>
</evidence>
<evidence type="ECO:0000256" key="1">
    <source>
        <dbReference type="ARBA" id="ARBA00022617"/>
    </source>
</evidence>
<feature type="domain" description="Cytochrome c" evidence="6">
    <location>
        <begin position="40"/>
        <end position="159"/>
    </location>
</feature>
<organism evidence="7 8">
    <name type="scientific">Candidatus Dehalogenimonas loeffleri</name>
    <dbReference type="NCBI Taxonomy" id="3127115"/>
    <lineage>
        <taxon>Bacteria</taxon>
        <taxon>Bacillati</taxon>
        <taxon>Chloroflexota</taxon>
        <taxon>Dehalococcoidia</taxon>
        <taxon>Dehalococcoidales</taxon>
        <taxon>Dehalococcoidaceae</taxon>
        <taxon>Dehalogenimonas</taxon>
    </lineage>
</organism>
<dbReference type="PROSITE" id="PS51257">
    <property type="entry name" value="PROKAR_LIPOPROTEIN"/>
    <property type="match status" value="1"/>
</dbReference>